<proteinExistence type="inferred from homology"/>
<evidence type="ECO:0000256" key="2">
    <source>
        <dbReference type="ARBA" id="ARBA00022552"/>
    </source>
</evidence>
<keyword evidence="7 11" id="KW-0539">Nucleus</keyword>
<dbReference type="FunFam" id="3.40.50.11040:FF:000002">
    <property type="entry name" value="RNA cytidine acetyltransferase"/>
    <property type="match status" value="1"/>
</dbReference>
<feature type="coiled-coil region" evidence="12">
    <location>
        <begin position="934"/>
        <end position="961"/>
    </location>
</feature>
<evidence type="ECO:0000256" key="1">
    <source>
        <dbReference type="ARBA" id="ARBA00004604"/>
    </source>
</evidence>
<dbReference type="SUPFAM" id="SSF55729">
    <property type="entry name" value="Acyl-CoA N-acyltransferases (Nat)"/>
    <property type="match status" value="1"/>
</dbReference>
<accession>A0A7E4UYI6</accession>
<keyword evidence="12" id="KW-0175">Coiled coil</keyword>
<keyword evidence="3 11" id="KW-0808">Transferase</keyword>
<dbReference type="GO" id="GO:1990883">
    <property type="term" value="F:18S rRNA cytidine N-acetyltransferase activity"/>
    <property type="evidence" value="ECO:0007669"/>
    <property type="project" value="TreeGrafter"/>
</dbReference>
<dbReference type="CDD" id="cd04301">
    <property type="entry name" value="NAT_SF"/>
    <property type="match status" value="1"/>
</dbReference>
<evidence type="ECO:0000313" key="18">
    <source>
        <dbReference type="Proteomes" id="UP000492821"/>
    </source>
</evidence>
<dbReference type="InterPro" id="IPR016181">
    <property type="entry name" value="Acyl_CoA_acyltransferase"/>
</dbReference>
<dbReference type="Pfam" id="PF13725">
    <property type="entry name" value="tRNA_bind_2"/>
    <property type="match status" value="1"/>
</dbReference>
<dbReference type="Pfam" id="PF13718">
    <property type="entry name" value="GNAT_acetyltr_2"/>
    <property type="match status" value="1"/>
</dbReference>
<feature type="domain" description="N-acetyltransferase" evidence="16">
    <location>
        <begin position="516"/>
        <end position="742"/>
    </location>
</feature>
<dbReference type="GO" id="GO:0005730">
    <property type="term" value="C:nucleolus"/>
    <property type="evidence" value="ECO:0007669"/>
    <property type="project" value="UniProtKB-SubCell"/>
</dbReference>
<dbReference type="EC" id="2.3.1.-" evidence="11"/>
<dbReference type="Gene3D" id="3.40.630.30">
    <property type="match status" value="1"/>
</dbReference>
<keyword evidence="5 11" id="KW-0547">Nucleotide-binding</keyword>
<dbReference type="GO" id="GO:1904812">
    <property type="term" value="P:rRNA acetylation involved in maturation of SSU-rRNA"/>
    <property type="evidence" value="ECO:0007669"/>
    <property type="project" value="InterPro"/>
</dbReference>
<comment type="catalytic activity">
    <reaction evidence="9 11">
        <text>a cytidine in 18S rRNA + acetyl-CoA + ATP + H2O = an N(4)-acetylcytidine in 18S rRNA + ADP + phosphate + CoA + H(+)</text>
        <dbReference type="Rhea" id="RHEA:51424"/>
        <dbReference type="Rhea" id="RHEA-COMP:13575"/>
        <dbReference type="Rhea" id="RHEA-COMP:13576"/>
        <dbReference type="ChEBI" id="CHEBI:15377"/>
        <dbReference type="ChEBI" id="CHEBI:15378"/>
        <dbReference type="ChEBI" id="CHEBI:30616"/>
        <dbReference type="ChEBI" id="CHEBI:43474"/>
        <dbReference type="ChEBI" id="CHEBI:57287"/>
        <dbReference type="ChEBI" id="CHEBI:57288"/>
        <dbReference type="ChEBI" id="CHEBI:74900"/>
        <dbReference type="ChEBI" id="CHEBI:82748"/>
        <dbReference type="ChEBI" id="CHEBI:456216"/>
    </reaction>
</comment>
<evidence type="ECO:0000256" key="5">
    <source>
        <dbReference type="ARBA" id="ARBA00022741"/>
    </source>
</evidence>
<evidence type="ECO:0000256" key="11">
    <source>
        <dbReference type="HAMAP-Rule" id="MF_03211"/>
    </source>
</evidence>
<dbReference type="Pfam" id="PF08351">
    <property type="entry name" value="TmcA_N"/>
    <property type="match status" value="1"/>
</dbReference>
<dbReference type="InterPro" id="IPR013562">
    <property type="entry name" value="TmcA/NAT10_N"/>
</dbReference>
<name>A0A7E4UYI6_PANRE</name>
<evidence type="ECO:0000256" key="9">
    <source>
        <dbReference type="ARBA" id="ARBA00052133"/>
    </source>
</evidence>
<reference evidence="19" key="2">
    <citation type="submission" date="2020-10" db="UniProtKB">
        <authorList>
            <consortium name="WormBaseParasite"/>
        </authorList>
    </citation>
    <scope>IDENTIFICATION</scope>
</reference>
<evidence type="ECO:0000256" key="12">
    <source>
        <dbReference type="SAM" id="Coils"/>
    </source>
</evidence>
<dbReference type="GO" id="GO:0005524">
    <property type="term" value="F:ATP binding"/>
    <property type="evidence" value="ECO:0007669"/>
    <property type="project" value="UniProtKB-UniRule"/>
</dbReference>
<dbReference type="WBParaSite" id="Pan_g14136.t1">
    <property type="protein sequence ID" value="Pan_g14136.t1"/>
    <property type="gene ID" value="Pan_g14136"/>
</dbReference>
<evidence type="ECO:0000256" key="10">
    <source>
        <dbReference type="ARBA" id="ARBA00068357"/>
    </source>
</evidence>
<dbReference type="InterPro" id="IPR027992">
    <property type="entry name" value="tRNA_bind_dom"/>
</dbReference>
<protein>
    <recommendedName>
        <fullName evidence="10 11">RNA cytidine acetyltransferase</fullName>
        <ecNumber evidence="11">2.3.1.-</ecNumber>
    </recommendedName>
    <alternativeName>
        <fullName evidence="11">18S rRNA cytosine acetyltransferase</fullName>
    </alternativeName>
</protein>
<dbReference type="InterPro" id="IPR033688">
    <property type="entry name" value="NAT10"/>
</dbReference>
<evidence type="ECO:0000256" key="3">
    <source>
        <dbReference type="ARBA" id="ARBA00022679"/>
    </source>
</evidence>
<comment type="subcellular location">
    <subcellularLocation>
        <location evidence="1 11">Nucleus</location>
        <location evidence="1 11">Nucleolus</location>
    </subcellularLocation>
</comment>
<dbReference type="InterPro" id="IPR000182">
    <property type="entry name" value="GNAT_dom"/>
</dbReference>
<feature type="domain" description="Possible tRNA binding" evidence="17">
    <location>
        <begin position="756"/>
        <end position="987"/>
    </location>
</feature>
<keyword evidence="18" id="KW-1185">Reference proteome</keyword>
<evidence type="ECO:0000256" key="7">
    <source>
        <dbReference type="ARBA" id="ARBA00023242"/>
    </source>
</evidence>
<dbReference type="Proteomes" id="UP000492821">
    <property type="component" value="Unassembled WGS sequence"/>
</dbReference>
<feature type="binding site" evidence="11">
    <location>
        <begin position="286"/>
        <end position="295"/>
    </location>
    <ligand>
        <name>ATP</name>
        <dbReference type="ChEBI" id="CHEBI:30616"/>
    </ligand>
</feature>
<evidence type="ECO:0000256" key="8">
    <source>
        <dbReference type="ARBA" id="ARBA00023315"/>
    </source>
</evidence>
<comment type="function">
    <text evidence="11">RNA cytidine acetyltransferase with specificity toward both 18S rRNA and tRNAs. Catalyzes the formation of N(4)-acetylcytidine (ac4C) in 18S rRNA. Required for early nucleolar cleavages of precursor rRNA at sites A0, A1 and A2 during 18S rRNA synthesis. Catalyzes the formation of ac4C in serine and leucine tRNAs. Requires a tRNA-binding adapter protein for full tRNA acetyltransferase activity but not for 18S rRNA acetylation.</text>
</comment>
<evidence type="ECO:0000256" key="4">
    <source>
        <dbReference type="ARBA" id="ARBA00022694"/>
    </source>
</evidence>
<comment type="similarity">
    <text evidence="11">Belongs to the RNA cytidine acetyltransferase family. NAT10 subfamily.</text>
</comment>
<feature type="binding site" evidence="11">
    <location>
        <begin position="623"/>
        <end position="629"/>
    </location>
    <ligand>
        <name>acetyl-CoA</name>
        <dbReference type="ChEBI" id="CHEBI:57288"/>
    </ligand>
</feature>
<evidence type="ECO:0000313" key="19">
    <source>
        <dbReference type="WBParaSite" id="Pan_g14136.t1"/>
    </source>
</evidence>
<evidence type="ECO:0000259" key="15">
    <source>
        <dbReference type="Pfam" id="PF08351"/>
    </source>
</evidence>
<keyword evidence="4 11" id="KW-0819">tRNA processing</keyword>
<dbReference type="PANTHER" id="PTHR10925">
    <property type="entry name" value="N-ACETYLTRANSFERASE 10"/>
    <property type="match status" value="1"/>
</dbReference>
<dbReference type="InterPro" id="IPR027417">
    <property type="entry name" value="P-loop_NTPase"/>
</dbReference>
<dbReference type="GO" id="GO:0030686">
    <property type="term" value="C:90S preribosome"/>
    <property type="evidence" value="ECO:0007669"/>
    <property type="project" value="TreeGrafter"/>
</dbReference>
<sequence>MVRVKVDNRIRTLVDNGVALGHRSMFVVVGNKARDQVVTLHQMLTKAVIGARPNVLWCYKKELGFSSHKKKRNRETKKKLATGIINSREDDPFEMFVSSTEIRYCYYKESHKILGNTYGVLVLQDFEAITPNLLARTIETVEGGGLVILLLQDVSSLRQLFTMTMDVHSRYRTEAHTDIVPRFNERFILSLSSCKKCIVMDDHLNVLPISSHINSIEPVPPKTKHEITPQQQKLNDLQQAMADSKPIGQLLRQCKTACQGEALLRLLDVVTEKTLRATCSITAARGRGKSAALGLAIAGAIGFGYSNIFITSPSPENLKTLFEFIVKGFDCMELQEHADYELIQSTNPDFNKALVRINVFKDHRQTIQYIHPTDAAKLGQAELVVIDEAAAIPLPLVKELISGPYLVFLASTINGYEGTGRSLSLKLLQQLRTQAATSSDPTKSRTLHELTLEESIRYKPGDDVESWLCRVLCLDATNEHRMLSGAPSPKDCELYYVNRDTLFSFHKASESFLTNLMSIYVSAHYKNTPNDLQLLSDAPAHHVFVLLGPVTDANKKVPDILAIVQVCLEGGLARSTISSSLDQGRRGAGDLLPWTVSQQFLESNFGTLSGGRIVRIAVHPDFQSMGYGSRALQLVQQYYQGLFPCISEGGLAKGKKQEKIRSVSTASVALVEEQIAPRENLPPLLIRLEERPAEQLDYLGVSFGLTLDLLKFWKKAGFAPVYLRQTTNDLTGEHTAMMLKVLNDEDEGVITGGGSWMADFYTEFRQRLISLLSFQFRSFSPHLALSLMHLRHNPGLSSMLAKIKRKPWTPEQLRLVLSPRDQRRLSSYVRNLVDHHLVTDIVPTVAGLYFTEKLHEDVTLNLIQSAILVGVGLQRKTVDEVAADLGLPINQVLALFLKAIRVISEHLDNLFLDEMEGDLEKTRKGLPTFSANGKEANGEKLRSLDDDLKEAEDRIKQQQKKDKEALVGELKLDQYAIKGTEAEWTSAVSGINLTSSKGSGIISVKSDKKDLKRPPPKLNDPAEKKIKKKKLTKYLGK</sequence>
<feature type="binding site" evidence="11">
    <location>
        <position position="715"/>
    </location>
    <ligand>
        <name>acetyl-CoA</name>
        <dbReference type="ChEBI" id="CHEBI:57288"/>
    </ligand>
</feature>
<evidence type="ECO:0000259" key="17">
    <source>
        <dbReference type="Pfam" id="PF13725"/>
    </source>
</evidence>
<keyword evidence="6 11" id="KW-0067">ATP-binding</keyword>
<keyword evidence="2 11" id="KW-0698">rRNA processing</keyword>
<feature type="region of interest" description="Disordered" evidence="13">
    <location>
        <begin position="995"/>
        <end position="1037"/>
    </location>
</feature>
<feature type="binding site" evidence="11">
    <location>
        <position position="457"/>
    </location>
    <ligand>
        <name>ATP</name>
        <dbReference type="ChEBI" id="CHEBI:30616"/>
    </ligand>
</feature>
<feature type="binding site" evidence="11">
    <location>
        <begin position="616"/>
        <end position="618"/>
    </location>
    <ligand>
        <name>acetyl-CoA</name>
        <dbReference type="ChEBI" id="CHEBI:57288"/>
    </ligand>
</feature>
<keyword evidence="8 11" id="KW-0012">Acyltransferase</keyword>
<dbReference type="Gene3D" id="3.40.50.300">
    <property type="entry name" value="P-loop containing nucleotide triphosphate hydrolases"/>
    <property type="match status" value="1"/>
</dbReference>
<feature type="domain" description="TmcA/NAT10 N-terminal" evidence="15">
    <location>
        <begin position="8"/>
        <end position="201"/>
    </location>
</feature>
<dbReference type="GO" id="GO:0000049">
    <property type="term" value="F:tRNA binding"/>
    <property type="evidence" value="ECO:0007669"/>
    <property type="project" value="TreeGrafter"/>
</dbReference>
<evidence type="ECO:0000256" key="13">
    <source>
        <dbReference type="SAM" id="MobiDB-lite"/>
    </source>
</evidence>
<dbReference type="PANTHER" id="PTHR10925:SF5">
    <property type="entry name" value="RNA CYTIDINE ACETYLTRANSFERASE"/>
    <property type="match status" value="1"/>
</dbReference>
<feature type="domain" description="TcmA/NAT10 helicase" evidence="14">
    <location>
        <begin position="281"/>
        <end position="475"/>
    </location>
</feature>
<dbReference type="AlphaFoldDB" id="A0A7E4UYI6"/>
<dbReference type="InterPro" id="IPR032672">
    <property type="entry name" value="TmcA/NAT10/Kre33"/>
</dbReference>
<dbReference type="Gene3D" id="3.40.50.11040">
    <property type="match status" value="1"/>
</dbReference>
<organism evidence="18 19">
    <name type="scientific">Panagrellus redivivus</name>
    <name type="common">Microworm</name>
    <dbReference type="NCBI Taxonomy" id="6233"/>
    <lineage>
        <taxon>Eukaryota</taxon>
        <taxon>Metazoa</taxon>
        <taxon>Ecdysozoa</taxon>
        <taxon>Nematoda</taxon>
        <taxon>Chromadorea</taxon>
        <taxon>Rhabditida</taxon>
        <taxon>Tylenchina</taxon>
        <taxon>Panagrolaimomorpha</taxon>
        <taxon>Panagrolaimoidea</taxon>
        <taxon>Panagrolaimidae</taxon>
        <taxon>Panagrellus</taxon>
    </lineage>
</organism>
<dbReference type="Pfam" id="PF05127">
    <property type="entry name" value="NAT10_TcmA_helicase"/>
    <property type="match status" value="1"/>
</dbReference>
<reference evidence="18" key="1">
    <citation type="journal article" date="2013" name="Genetics">
        <title>The draft genome and transcriptome of Panagrellus redivivus are shaped by the harsh demands of a free-living lifestyle.</title>
        <authorList>
            <person name="Srinivasan J."/>
            <person name="Dillman A.R."/>
            <person name="Macchietto M.G."/>
            <person name="Heikkinen L."/>
            <person name="Lakso M."/>
            <person name="Fracchia K.M."/>
            <person name="Antoshechkin I."/>
            <person name="Mortazavi A."/>
            <person name="Wong G."/>
            <person name="Sternberg P.W."/>
        </authorList>
    </citation>
    <scope>NUCLEOTIDE SEQUENCE [LARGE SCALE GENOMIC DNA]</scope>
    <source>
        <strain evidence="18">MT8872</strain>
    </source>
</reference>
<dbReference type="InterPro" id="IPR007807">
    <property type="entry name" value="TcmA/NAT10_helicase"/>
</dbReference>
<evidence type="ECO:0000259" key="16">
    <source>
        <dbReference type="Pfam" id="PF13718"/>
    </source>
</evidence>
<evidence type="ECO:0000256" key="6">
    <source>
        <dbReference type="ARBA" id="ARBA00022840"/>
    </source>
</evidence>
<evidence type="ECO:0000259" key="14">
    <source>
        <dbReference type="Pfam" id="PF05127"/>
    </source>
</evidence>
<feature type="compositionally biased region" description="Low complexity" evidence="13">
    <location>
        <begin position="995"/>
        <end position="1004"/>
    </location>
</feature>
<feature type="compositionally biased region" description="Basic residues" evidence="13">
    <location>
        <begin position="1025"/>
        <end position="1037"/>
    </location>
</feature>
<dbReference type="HAMAP" id="MF_03211">
    <property type="entry name" value="RNA_acetyltr_Nat10"/>
    <property type="match status" value="1"/>
</dbReference>
<dbReference type="GO" id="GO:0051391">
    <property type="term" value="P:tRNA acetylation"/>
    <property type="evidence" value="ECO:0007669"/>
    <property type="project" value="UniProtKB-UniRule"/>
</dbReference>
<dbReference type="FunFam" id="3.40.50.300:FF:002218">
    <property type="entry name" value="tRNA(Met) cytidine acetyltransferase TmcA"/>
    <property type="match status" value="1"/>
</dbReference>
<comment type="catalytic activity">
    <reaction evidence="11">
        <text>a cytidine in tRNA + acetyl-CoA + ATP + H2O = an N(4)-acetylcytidine in tRNA + ADP + phosphate + CoA + H(+)</text>
        <dbReference type="Rhea" id="RHEA:53876"/>
        <dbReference type="Rhea" id="RHEA-COMP:13670"/>
        <dbReference type="Rhea" id="RHEA-COMP:13671"/>
        <dbReference type="ChEBI" id="CHEBI:15377"/>
        <dbReference type="ChEBI" id="CHEBI:15378"/>
        <dbReference type="ChEBI" id="CHEBI:30616"/>
        <dbReference type="ChEBI" id="CHEBI:43474"/>
        <dbReference type="ChEBI" id="CHEBI:57287"/>
        <dbReference type="ChEBI" id="CHEBI:57288"/>
        <dbReference type="ChEBI" id="CHEBI:74900"/>
        <dbReference type="ChEBI" id="CHEBI:82748"/>
        <dbReference type="ChEBI" id="CHEBI:456216"/>
    </reaction>
</comment>